<sequence>MEFVNGAHKTEYGVLPDITVCAPGRFHLIGEHSWFFRDKTLSMAVNLPVYVAVSRREDSSLHFYFPQLNERKKTSLTSLKFKKEDRWANAVKAIIYGFVSGGATLQGLSFTIYSDILPSAGFGITTAIKIGTALAVNAVLSLSFSEPQLLQVIERGNKLFLNTGNFLADNFSALYSKKGTLLLTDHSKGRCENIPVDFNEHVVMLTDARVPRISTWDKDVMIEAGNALILGELKEKKINAHGGWSYSADTTEINETLSVVSEDMRRRLLCIMYEHNNVLLALDGIAKKNFGMFARAVNRSHESMRDLYEISCPEIDWILKRVGELEPNLEDVRNPVTCGRITGKGFGRCLYTIIRKDDVETFKKYLKDYERIFGFHPLTYPVLPADGAHIIKN</sequence>
<dbReference type="InterPro" id="IPR006206">
    <property type="entry name" value="Mevalonate/galactokinase"/>
</dbReference>
<gene>
    <name evidence="6" type="ORF">HRQ91_06680</name>
</gene>
<dbReference type="PANTHER" id="PTHR10457">
    <property type="entry name" value="MEVALONATE KINASE/GALACTOKINASE"/>
    <property type="match status" value="1"/>
</dbReference>
<dbReference type="Pfam" id="PF10509">
    <property type="entry name" value="GalKase_gal_bdg"/>
    <property type="match status" value="1"/>
</dbReference>
<evidence type="ECO:0000256" key="3">
    <source>
        <dbReference type="ARBA" id="ARBA00023144"/>
    </source>
</evidence>
<feature type="domain" description="GHMP kinase C-terminal" evidence="4">
    <location>
        <begin position="282"/>
        <end position="368"/>
    </location>
</feature>
<dbReference type="InterPro" id="IPR013750">
    <property type="entry name" value="GHMP_kinase_C_dom"/>
</dbReference>
<evidence type="ECO:0000259" key="4">
    <source>
        <dbReference type="Pfam" id="PF08544"/>
    </source>
</evidence>
<dbReference type="EMBL" id="CP054142">
    <property type="protein sequence ID" value="QTQ14164.1"/>
    <property type="molecule type" value="Genomic_DNA"/>
</dbReference>
<dbReference type="AlphaFoldDB" id="A0A975F3V3"/>
<dbReference type="PIRSF" id="PIRSF000530">
    <property type="entry name" value="Galactokinase"/>
    <property type="match status" value="1"/>
</dbReference>
<dbReference type="SUPFAM" id="SSF55060">
    <property type="entry name" value="GHMP Kinase, C-terminal domain"/>
    <property type="match status" value="1"/>
</dbReference>
<reference evidence="6 7" key="1">
    <citation type="journal article" date="2021" name="Microbiol. Resour. Announc.">
        <title>Complete Genome Sequences of Three Human Oral Treponema parvum Isolates.</title>
        <authorList>
            <person name="Zeng H."/>
            <person name="Watt R.M."/>
        </authorList>
    </citation>
    <scope>NUCLEOTIDE SEQUENCE [LARGE SCALE GENOMIC DNA]</scope>
    <source>
        <strain evidence="6 7">ATCC 700770</strain>
    </source>
</reference>
<evidence type="ECO:0000256" key="2">
    <source>
        <dbReference type="ARBA" id="ARBA00022840"/>
    </source>
</evidence>
<dbReference type="PRINTS" id="PR00959">
    <property type="entry name" value="MEVGALKINASE"/>
</dbReference>
<dbReference type="SUPFAM" id="SSF54211">
    <property type="entry name" value="Ribosomal protein S5 domain 2-like"/>
    <property type="match status" value="1"/>
</dbReference>
<dbReference type="KEGG" id="tpav:HRQ91_06680"/>
<protein>
    <submittedName>
        <fullName evidence="6">Galactokinase</fullName>
    </submittedName>
</protein>
<evidence type="ECO:0000256" key="1">
    <source>
        <dbReference type="ARBA" id="ARBA00022741"/>
    </source>
</evidence>
<evidence type="ECO:0000313" key="7">
    <source>
        <dbReference type="Proteomes" id="UP000671908"/>
    </source>
</evidence>
<keyword evidence="7" id="KW-1185">Reference proteome</keyword>
<dbReference type="Gene3D" id="3.30.70.890">
    <property type="entry name" value="GHMP kinase, C-terminal domain"/>
    <property type="match status" value="1"/>
</dbReference>
<organism evidence="6 7">
    <name type="scientific">Treponema parvum</name>
    <dbReference type="NCBI Taxonomy" id="138851"/>
    <lineage>
        <taxon>Bacteria</taxon>
        <taxon>Pseudomonadati</taxon>
        <taxon>Spirochaetota</taxon>
        <taxon>Spirochaetia</taxon>
        <taxon>Spirochaetales</taxon>
        <taxon>Treponemataceae</taxon>
        <taxon>Treponema</taxon>
    </lineage>
</organism>
<dbReference type="InterPro" id="IPR014721">
    <property type="entry name" value="Ribsml_uS5_D2-typ_fold_subgr"/>
</dbReference>
<keyword evidence="1" id="KW-0547">Nucleotide-binding</keyword>
<dbReference type="InterPro" id="IPR036554">
    <property type="entry name" value="GHMP_kinase_C_sf"/>
</dbReference>
<feature type="domain" description="Galactokinase N-terminal" evidence="5">
    <location>
        <begin position="7"/>
        <end position="55"/>
    </location>
</feature>
<accession>A0A975F3V3</accession>
<dbReference type="InterPro" id="IPR019539">
    <property type="entry name" value="GalKase_N"/>
</dbReference>
<dbReference type="GO" id="GO:0006012">
    <property type="term" value="P:galactose metabolic process"/>
    <property type="evidence" value="ECO:0007669"/>
    <property type="project" value="UniProtKB-KW"/>
</dbReference>
<keyword evidence="2" id="KW-0067">ATP-binding</keyword>
<dbReference type="Pfam" id="PF08544">
    <property type="entry name" value="GHMP_kinases_C"/>
    <property type="match status" value="1"/>
</dbReference>
<dbReference type="PANTHER" id="PTHR10457:SF7">
    <property type="entry name" value="GALACTOKINASE-RELATED"/>
    <property type="match status" value="1"/>
</dbReference>
<name>A0A975F3V3_9SPIR</name>
<dbReference type="RefSeq" id="WP_210118844.1">
    <property type="nucleotide sequence ID" value="NZ_CP054142.1"/>
</dbReference>
<dbReference type="GO" id="GO:0005829">
    <property type="term" value="C:cytosol"/>
    <property type="evidence" value="ECO:0007669"/>
    <property type="project" value="TreeGrafter"/>
</dbReference>
<dbReference type="InterPro" id="IPR020568">
    <property type="entry name" value="Ribosomal_Su5_D2-typ_SF"/>
</dbReference>
<keyword evidence="3" id="KW-0119">Carbohydrate metabolism</keyword>
<dbReference type="Gene3D" id="3.30.230.10">
    <property type="match status" value="1"/>
</dbReference>
<proteinExistence type="predicted"/>
<evidence type="ECO:0000259" key="5">
    <source>
        <dbReference type="Pfam" id="PF10509"/>
    </source>
</evidence>
<dbReference type="GO" id="GO:0004335">
    <property type="term" value="F:galactokinase activity"/>
    <property type="evidence" value="ECO:0007669"/>
    <property type="project" value="TreeGrafter"/>
</dbReference>
<keyword evidence="3" id="KW-0299">Galactose metabolism</keyword>
<dbReference type="Proteomes" id="UP000671908">
    <property type="component" value="Chromosome"/>
</dbReference>
<evidence type="ECO:0000313" key="6">
    <source>
        <dbReference type="EMBL" id="QTQ14164.1"/>
    </source>
</evidence>
<dbReference type="GO" id="GO:0005524">
    <property type="term" value="F:ATP binding"/>
    <property type="evidence" value="ECO:0007669"/>
    <property type="project" value="UniProtKB-KW"/>
</dbReference>